<dbReference type="RefSeq" id="WP_344666771.1">
    <property type="nucleotide sequence ID" value="NZ_BAAAQN010000019.1"/>
</dbReference>
<gene>
    <name evidence="3" type="ORF">GCM10009839_36030</name>
</gene>
<keyword evidence="2" id="KW-1133">Transmembrane helix</keyword>
<keyword evidence="4" id="KW-1185">Reference proteome</keyword>
<proteinExistence type="predicted"/>
<feature type="transmembrane region" description="Helical" evidence="2">
    <location>
        <begin position="69"/>
        <end position="90"/>
    </location>
</feature>
<evidence type="ECO:0000256" key="2">
    <source>
        <dbReference type="SAM" id="Phobius"/>
    </source>
</evidence>
<evidence type="ECO:0000256" key="1">
    <source>
        <dbReference type="SAM" id="MobiDB-lite"/>
    </source>
</evidence>
<evidence type="ECO:0000313" key="4">
    <source>
        <dbReference type="Proteomes" id="UP001500751"/>
    </source>
</evidence>
<feature type="compositionally biased region" description="Acidic residues" evidence="1">
    <location>
        <begin position="1"/>
        <end position="12"/>
    </location>
</feature>
<protein>
    <recommendedName>
        <fullName evidence="5">DUF4232 domain-containing protein</fullName>
    </recommendedName>
</protein>
<comment type="caution">
    <text evidence="3">The sequence shown here is derived from an EMBL/GenBank/DDBJ whole genome shotgun (WGS) entry which is preliminary data.</text>
</comment>
<evidence type="ECO:0000313" key="3">
    <source>
        <dbReference type="EMBL" id="GAA2032621.1"/>
    </source>
</evidence>
<dbReference type="EMBL" id="BAAAQN010000019">
    <property type="protein sequence ID" value="GAA2032621.1"/>
    <property type="molecule type" value="Genomic_DNA"/>
</dbReference>
<feature type="region of interest" description="Disordered" evidence="1">
    <location>
        <begin position="299"/>
        <end position="329"/>
    </location>
</feature>
<evidence type="ECO:0008006" key="5">
    <source>
        <dbReference type="Google" id="ProtNLM"/>
    </source>
</evidence>
<dbReference type="Proteomes" id="UP001500751">
    <property type="component" value="Unassembled WGS sequence"/>
</dbReference>
<keyword evidence="2" id="KW-0812">Transmembrane</keyword>
<feature type="region of interest" description="Disordered" evidence="1">
    <location>
        <begin position="1"/>
        <end position="64"/>
    </location>
</feature>
<reference evidence="4" key="1">
    <citation type="journal article" date="2019" name="Int. J. Syst. Evol. Microbiol.">
        <title>The Global Catalogue of Microorganisms (GCM) 10K type strain sequencing project: providing services to taxonomists for standard genome sequencing and annotation.</title>
        <authorList>
            <consortium name="The Broad Institute Genomics Platform"/>
            <consortium name="The Broad Institute Genome Sequencing Center for Infectious Disease"/>
            <person name="Wu L."/>
            <person name="Ma J."/>
        </authorList>
    </citation>
    <scope>NUCLEOTIDE SEQUENCE [LARGE SCALE GENOMIC DNA]</scope>
    <source>
        <strain evidence="4">JCM 16014</strain>
    </source>
</reference>
<sequence>MTDLVESDEELLDPLPRPLPGPAAGSRDRDRPSALGRLAAAARRLRAGTPLGGDPDDPDGADPQRRQRLLRAGALALALAAGAGAAGVAVHRVDLHRDQARVQDRLLLHLLGGGASLTYAGTGARDGVSVPDSFAAPLATDLTIGLRNDGALPVEITGVTVRQPGVRVVTPAPTATVKPGASVALTTRVAVQCTAADLPQTPSGVTLSVHTLADHGRPAGDPTELPLTFTGGAFDEPPSGAGQTGTYLIGSYVTKNFYHLCGSVLARMPVGLTVKNPSTGAGPDNPVVRYTVHVAGTPGSVQAVTPPASPPQVPGVSAETDLHSTQPIGNEGVDVAVTDRITDCTAFGNFLAIRGGAATATLWLSYASPVAVVPTDQRFVTSTPSDAALEAFDPQSGRMSGFEDALLEQIAAACPNL</sequence>
<accession>A0ABP5FRU1</accession>
<organism evidence="3 4">
    <name type="scientific">Catenulispora yoronensis</name>
    <dbReference type="NCBI Taxonomy" id="450799"/>
    <lineage>
        <taxon>Bacteria</taxon>
        <taxon>Bacillati</taxon>
        <taxon>Actinomycetota</taxon>
        <taxon>Actinomycetes</taxon>
        <taxon>Catenulisporales</taxon>
        <taxon>Catenulisporaceae</taxon>
        <taxon>Catenulispora</taxon>
    </lineage>
</organism>
<feature type="compositionally biased region" description="Low complexity" evidence="1">
    <location>
        <begin position="34"/>
        <end position="53"/>
    </location>
</feature>
<name>A0ABP5FRU1_9ACTN</name>
<keyword evidence="2" id="KW-0472">Membrane</keyword>